<dbReference type="Pfam" id="PF12697">
    <property type="entry name" value="Abhydrolase_6"/>
    <property type="match status" value="1"/>
</dbReference>
<comment type="caution">
    <text evidence="2">The sequence shown here is derived from an EMBL/GenBank/DDBJ whole genome shotgun (WGS) entry which is preliminary data.</text>
</comment>
<dbReference type="InterPro" id="IPR052370">
    <property type="entry name" value="Meta-cleavage_hydrolase"/>
</dbReference>
<evidence type="ECO:0000313" key="2">
    <source>
        <dbReference type="EMBL" id="PKU51895.1"/>
    </source>
</evidence>
<evidence type="ECO:0000259" key="1">
    <source>
        <dbReference type="Pfam" id="PF12697"/>
    </source>
</evidence>
<dbReference type="AlphaFoldDB" id="A0A2I0V0S0"/>
<dbReference type="PANTHER" id="PTHR43139:SF52">
    <property type="entry name" value="SI:DKEY-122A22.2"/>
    <property type="match status" value="1"/>
</dbReference>
<dbReference type="Gene3D" id="3.40.50.1820">
    <property type="entry name" value="alpha/beta hydrolase"/>
    <property type="match status" value="1"/>
</dbReference>
<dbReference type="InterPro" id="IPR029058">
    <property type="entry name" value="AB_hydrolase_fold"/>
</dbReference>
<feature type="domain" description="AB hydrolase-1" evidence="1">
    <location>
        <begin position="15"/>
        <end position="230"/>
    </location>
</feature>
<name>A0A2I0V0S0_9BACI</name>
<reference evidence="2 3" key="1">
    <citation type="submission" date="2017-10" db="EMBL/GenBank/DDBJ databases">
        <title>Draft genome of Lysinibacillus fusiformis strain Juneja, a laboratory-derived pathogen of Drosophila melanogaster.</title>
        <authorList>
            <person name="Smith B.R."/>
            <person name="Unckless R.L."/>
        </authorList>
    </citation>
    <scope>NUCLEOTIDE SEQUENCE [LARGE SCALE GENOMIC DNA]</scope>
    <source>
        <strain evidence="2 3">Juneja</strain>
    </source>
</reference>
<dbReference type="PANTHER" id="PTHR43139">
    <property type="entry name" value="SI:DKEY-122A22.2"/>
    <property type="match status" value="1"/>
</dbReference>
<dbReference type="RefSeq" id="WP_089934759.1">
    <property type="nucleotide sequence ID" value="NZ_PDFK01000003.1"/>
</dbReference>
<dbReference type="SUPFAM" id="SSF53474">
    <property type="entry name" value="alpha/beta-Hydrolases"/>
    <property type="match status" value="1"/>
</dbReference>
<dbReference type="GO" id="GO:0016787">
    <property type="term" value="F:hydrolase activity"/>
    <property type="evidence" value="ECO:0007669"/>
    <property type="project" value="UniProtKB-KW"/>
</dbReference>
<dbReference type="EMBL" id="PDFK01000003">
    <property type="protein sequence ID" value="PKU51895.1"/>
    <property type="molecule type" value="Genomic_DNA"/>
</dbReference>
<accession>A0A2I0V0S0</accession>
<evidence type="ECO:0000313" key="3">
    <source>
        <dbReference type="Proteomes" id="UP000234956"/>
    </source>
</evidence>
<protein>
    <submittedName>
        <fullName evidence="2">Alpha/beta hydrolase</fullName>
    </submittedName>
</protein>
<dbReference type="InterPro" id="IPR000073">
    <property type="entry name" value="AB_hydrolase_1"/>
</dbReference>
<keyword evidence="2" id="KW-0378">Hydrolase</keyword>
<gene>
    <name evidence="2" type="ORF">CRI88_14260</name>
</gene>
<proteinExistence type="predicted"/>
<organism evidence="2 3">
    <name type="scientific">Lysinibacillus fusiformis</name>
    <dbReference type="NCBI Taxonomy" id="28031"/>
    <lineage>
        <taxon>Bacteria</taxon>
        <taxon>Bacillati</taxon>
        <taxon>Bacillota</taxon>
        <taxon>Bacilli</taxon>
        <taxon>Bacillales</taxon>
        <taxon>Bacillaceae</taxon>
        <taxon>Lysinibacillus</taxon>
    </lineage>
</organism>
<dbReference type="Proteomes" id="UP000234956">
    <property type="component" value="Unassembled WGS sequence"/>
</dbReference>
<sequence>MRYKTYGDVHNPLMLFIHGGGVGGWMWEQQVQHFSNYHCVVPELLSQDVFSIEQSARELLQLLEEKATGKPVILIGFSLGAQIAIQMLSIKPSLIDSTIINSALVIPSPAMEWMLQPFIRLTFPLIKNKTFAKLQAKALYINDLDFERYYQESATMKVETLIQILRENMLFSIPHDFHKAQGKILITVGAKEKSIMKKSAKALVQSHPNSHGVILHNIGHGVSLAQPAFFNHFVENWIKNGQLPEGTVIQ</sequence>